<dbReference type="InterPro" id="IPR011989">
    <property type="entry name" value="ARM-like"/>
</dbReference>
<dbReference type="STRING" id="1531966.A0A0A1TE37"/>
<dbReference type="Pfam" id="PF23579">
    <property type="entry name" value="ARM_TBCD"/>
    <property type="match status" value="1"/>
</dbReference>
<dbReference type="HOGENOM" id="CLU_003043_3_0_1"/>
<dbReference type="GO" id="GO:0005096">
    <property type="term" value="F:GTPase activator activity"/>
    <property type="evidence" value="ECO:0007669"/>
    <property type="project" value="InterPro"/>
</dbReference>
<keyword evidence="1" id="KW-0143">Chaperone</keyword>
<evidence type="ECO:0000256" key="2">
    <source>
        <dbReference type="PROSITE-ProRule" id="PRU00103"/>
    </source>
</evidence>
<dbReference type="EMBL" id="CDHN01000002">
    <property type="protein sequence ID" value="CEJ85013.1"/>
    <property type="molecule type" value="Genomic_DNA"/>
</dbReference>
<dbReference type="Proteomes" id="UP000039046">
    <property type="component" value="Unassembled WGS sequence"/>
</dbReference>
<keyword evidence="6" id="KW-1185">Reference proteome</keyword>
<accession>A0A0A1TE37</accession>
<dbReference type="Gene3D" id="1.25.10.10">
    <property type="entry name" value="Leucine-rich Repeat Variant"/>
    <property type="match status" value="1"/>
</dbReference>
<gene>
    <name evidence="5" type="ORF">VHEMI03645</name>
</gene>
<dbReference type="Pfam" id="PF12612">
    <property type="entry name" value="TFCD_C"/>
    <property type="match status" value="1"/>
</dbReference>
<dbReference type="InterPro" id="IPR016024">
    <property type="entry name" value="ARM-type_fold"/>
</dbReference>
<evidence type="ECO:0000313" key="6">
    <source>
        <dbReference type="Proteomes" id="UP000039046"/>
    </source>
</evidence>
<feature type="domain" description="Tubulin-folding cofactor D C-terminal" evidence="3">
    <location>
        <begin position="958"/>
        <end position="1133"/>
    </location>
</feature>
<dbReference type="InterPro" id="IPR033162">
    <property type="entry name" value="TBCD"/>
</dbReference>
<evidence type="ECO:0000259" key="3">
    <source>
        <dbReference type="Pfam" id="PF12612"/>
    </source>
</evidence>
<dbReference type="PANTHER" id="PTHR12658:SF0">
    <property type="entry name" value="TUBULIN-SPECIFIC CHAPERONE D"/>
    <property type="match status" value="1"/>
</dbReference>
<dbReference type="AlphaFoldDB" id="A0A0A1TE37"/>
<dbReference type="InterPro" id="IPR022577">
    <property type="entry name" value="TBCD_C"/>
</dbReference>
<dbReference type="OrthoDB" id="10253476at2759"/>
<dbReference type="InterPro" id="IPR021133">
    <property type="entry name" value="HEAT_type_2"/>
</dbReference>
<evidence type="ECO:0000256" key="1">
    <source>
        <dbReference type="ARBA" id="ARBA00023186"/>
    </source>
</evidence>
<evidence type="ECO:0000259" key="4">
    <source>
        <dbReference type="Pfam" id="PF25767"/>
    </source>
</evidence>
<evidence type="ECO:0000313" key="5">
    <source>
        <dbReference type="EMBL" id="CEJ85013.1"/>
    </source>
</evidence>
<proteinExistence type="predicted"/>
<feature type="domain" description="Tubulin-folding cofactor D ARM repeats" evidence="4">
    <location>
        <begin position="349"/>
        <end position="566"/>
    </location>
</feature>
<organism evidence="5 6">
    <name type="scientific">[Torrubiella] hemipterigena</name>
    <dbReference type="NCBI Taxonomy" id="1531966"/>
    <lineage>
        <taxon>Eukaryota</taxon>
        <taxon>Fungi</taxon>
        <taxon>Dikarya</taxon>
        <taxon>Ascomycota</taxon>
        <taxon>Pezizomycotina</taxon>
        <taxon>Sordariomycetes</taxon>
        <taxon>Hypocreomycetidae</taxon>
        <taxon>Hypocreales</taxon>
        <taxon>Clavicipitaceae</taxon>
        <taxon>Clavicipitaceae incertae sedis</taxon>
        <taxon>'Torrubiella' clade</taxon>
    </lineage>
</organism>
<sequence>MNAAEEDVDSKLQKASGDLIKDLDAALVKYIRKLDGRGGTRVRSWARASSIFPAICQALDMFQELPQLLDPHLQKWITLLASSYLEYLLRDRASSRSKAKSPLLVPIDHAICKILYTFCKVRGEKVIVRFLNVEAKYLEPLLSAVEEADERSQQPDNERPWSWEQRYIVVLWLSHLLLAPFDLATISSTEFEDSKVPDIPNLSLADTLPGITKRIIPLGVKYLASPGKERDAAKALLVRMAMRRDMQQLGVLQSLVQWSLASLSQLVEGTADTTYFYIGVLSFLAGVLRSSSETSDMNAFLEAIFNVVYGLTLQENELAKHISSFAVARKMILKVIQSVVVICLRQPSQTMEHTVITETAIGCLLERVSDNDTPVRMAASKSLSVITLKLDPEMASQVVEAVLESLNRNVLWKKTQDETGAKSVRDLSAINHLEWHGLMLTLSHLLYRRSPPPVQLSDIIHALLLGLSFDQRSISGASVGSNVRDASCFGIWALARRYTTTELLAVPLESVFAAKSHPQNSSIIQVLATELVMSASLDPFGNIRRGASAALQELIGRHPDTVEHGIAVVQTVDYHAVARRSRAIGEVAINASKLANQYAVAALDAILGWRGVGDAELSARQDAGSAFGSITTEITKHGATDDADQLRRSFSVVNESIKNLTKRQVEERHGLLLCFSGLLDQLPNLDIKVDQHAGLLEELLAAVVDILINCKETTYRRPELIAVAASILALSCWPLLQMLALKTNSPEKTLSGSVALSPTRPLFTQTDCDALQSISSVHQGIGRFKVALTEIVPLWLDSSEGDTIEPTSMAALLLTMLLPGSECGSTMQQWCEVVGLKPATRDSRKGYAYFYILAMSSLRKSVDGPSPLDALLQRWNKDNDINTRIAILQSLIYSHAAKTSPESLLNLLADALTDYTTTAQGDIGSQLRVQALRAVQILWKNVHQGEPQPWFQLSVKKLFYLVLRLSAEKLDKVRLEAQIVLSVILSPAMHESFLLSRISSTDYFTKLLTLQSSTHLHESVVRLARADPLAWISQLLTGYVSSADTGNEDLVIRSRQALTAFCSESTDQGDLVCQALLNNLKDYQGDDRILVPTLEIVVFLFNAGIFQRRAAINYKSVCLQAQKAAYKSGNVRKILAAVKVYGAIASKCDAEAAIPEARKRLGALMGHPWPKVRTAVVDELWMICEDSPLLTGVDWGRADKAQVAKLVQDLQL</sequence>
<feature type="repeat" description="HEAT" evidence="2">
    <location>
        <begin position="360"/>
        <end position="397"/>
    </location>
</feature>
<dbReference type="SUPFAM" id="SSF48371">
    <property type="entry name" value="ARM repeat"/>
    <property type="match status" value="2"/>
</dbReference>
<dbReference type="GO" id="GO:0007023">
    <property type="term" value="P:post-chaperonin tubulin folding pathway"/>
    <property type="evidence" value="ECO:0007669"/>
    <property type="project" value="InterPro"/>
</dbReference>
<dbReference type="InterPro" id="IPR058033">
    <property type="entry name" value="ARM_TBCD_2nd"/>
</dbReference>
<dbReference type="GO" id="GO:0007021">
    <property type="term" value="P:tubulin complex assembly"/>
    <property type="evidence" value="ECO:0007669"/>
    <property type="project" value="InterPro"/>
</dbReference>
<dbReference type="PANTHER" id="PTHR12658">
    <property type="entry name" value="BETA-TUBULIN COFACTOR D"/>
    <property type="match status" value="1"/>
</dbReference>
<dbReference type="GO" id="GO:0000226">
    <property type="term" value="P:microtubule cytoskeleton organization"/>
    <property type="evidence" value="ECO:0007669"/>
    <property type="project" value="TreeGrafter"/>
</dbReference>
<dbReference type="Pfam" id="PF25767">
    <property type="entry name" value="ARM_TBCD_2nd"/>
    <property type="match status" value="1"/>
</dbReference>
<name>A0A0A1TE37_9HYPO</name>
<protein>
    <submittedName>
        <fullName evidence="5">Uncharacterized protein</fullName>
    </submittedName>
</protein>
<dbReference type="GO" id="GO:0048487">
    <property type="term" value="F:beta-tubulin binding"/>
    <property type="evidence" value="ECO:0007669"/>
    <property type="project" value="InterPro"/>
</dbReference>
<dbReference type="PROSITE" id="PS50077">
    <property type="entry name" value="HEAT_REPEAT"/>
    <property type="match status" value="1"/>
</dbReference>
<reference evidence="5 6" key="1">
    <citation type="journal article" date="2015" name="Genome Announc.">
        <title>Draft Genome Sequence and Gene Annotation of the Entomopathogenic Fungus Verticillium hemipterigenum.</title>
        <authorList>
            <person name="Horn F."/>
            <person name="Habel A."/>
            <person name="Scharf D.H."/>
            <person name="Dworschak J."/>
            <person name="Brakhage A.A."/>
            <person name="Guthke R."/>
            <person name="Hertweck C."/>
            <person name="Linde J."/>
        </authorList>
    </citation>
    <scope>NUCLEOTIDE SEQUENCE [LARGE SCALE GENOMIC DNA]</scope>
</reference>